<proteinExistence type="predicted"/>
<feature type="region of interest" description="Disordered" evidence="1">
    <location>
        <begin position="71"/>
        <end position="99"/>
    </location>
</feature>
<sequence>MNEVDTIPVIQSSDHVNSYYPEGCKCVHLSKTAELDRMIELLPLRSSIHTVTEPVVEPVIHSMIQPLQQLSSPLKRKRNEIDSEQIENEDEKDEQEQRRLRSIVHPSVPKDIRLKMWNGYVVPETAEQDKLSLAQRYPHPLDSHIIFEEKSHLYYLKGIRLPISVTGFIGMFEEPFIEDETIERMIKSKNFPLLPHHKKYHALKMWYVPAQDETNSRSQPQNNLSPWFEGAVLAPLEVLTALEFDAALLQLMFRVKELESDIGTSLTPEELEIYKPYSIWCELKPDPEPHIWSEGAVLVSKALARKEIKALWALIRDDASPRGTFMHLCAEYHCNNQLELLWTILNGSDKKYEAESKELLQKYANYCEEVTLGSGQRRLENVSPELQYLKVYMADQYNLGWVPFRSEHVIYDEELKLAGSVDMQLQRIDDQEWKATPAKRKQIKLVDWKRTLEISEKSKYNTKMRPPLGHLEDCNKVHYNIQLSVYKYLLAKNYETDSICLAIVQSNPTFPSYNELIVEDMIEAVKEMVKHRKAYLWAQVPN</sequence>
<accession>A0A3G5AHZ0</accession>
<protein>
    <submittedName>
        <fullName evidence="2">Uncharacterized protein</fullName>
    </submittedName>
</protein>
<reference evidence="2" key="1">
    <citation type="submission" date="2018-10" db="EMBL/GenBank/DDBJ databases">
        <title>Hidden diversity of soil giant viruses.</title>
        <authorList>
            <person name="Schulz F."/>
            <person name="Alteio L."/>
            <person name="Goudeau D."/>
            <person name="Ryan E.M."/>
            <person name="Malmstrom R.R."/>
            <person name="Blanchard J."/>
            <person name="Woyke T."/>
        </authorList>
    </citation>
    <scope>NUCLEOTIDE SEQUENCE</scope>
    <source>
        <strain evidence="2">SYV1</strain>
    </source>
</reference>
<gene>
    <name evidence="2" type="ORF">Sylvanvirus9_8</name>
</gene>
<feature type="compositionally biased region" description="Acidic residues" evidence="1">
    <location>
        <begin position="82"/>
        <end position="94"/>
    </location>
</feature>
<evidence type="ECO:0000313" key="2">
    <source>
        <dbReference type="EMBL" id="AYV86778.1"/>
    </source>
</evidence>
<name>A0A3G5AHZ0_9VIRU</name>
<organism evidence="2">
    <name type="scientific">Sylvanvirus sp</name>
    <dbReference type="NCBI Taxonomy" id="2487774"/>
    <lineage>
        <taxon>Viruses</taxon>
    </lineage>
</organism>
<dbReference type="EMBL" id="MK072515">
    <property type="protein sequence ID" value="AYV86778.1"/>
    <property type="molecule type" value="Genomic_DNA"/>
</dbReference>
<evidence type="ECO:0000256" key="1">
    <source>
        <dbReference type="SAM" id="MobiDB-lite"/>
    </source>
</evidence>